<dbReference type="AlphaFoldDB" id="A0A1B7NYQ4"/>
<keyword evidence="1" id="KW-0472">Membrane</keyword>
<keyword evidence="3" id="KW-1185">Reference proteome</keyword>
<reference evidence="2 3" key="1">
    <citation type="submission" date="2015-07" db="EMBL/GenBank/DDBJ databases">
        <title>Emmonsia species relationships and genome sequence.</title>
        <authorList>
            <person name="Cuomo C.A."/>
            <person name="Schwartz I.S."/>
            <person name="Kenyon C."/>
            <person name="de Hoog G.S."/>
            <person name="Govender N.P."/>
            <person name="Botha A."/>
            <person name="Moreno L."/>
            <person name="de Vries M."/>
            <person name="Munoz J.F."/>
            <person name="Stielow J.B."/>
        </authorList>
    </citation>
    <scope>NUCLEOTIDE SEQUENCE [LARGE SCALE GENOMIC DNA]</scope>
    <source>
        <strain evidence="2 3">CBS 136260</strain>
    </source>
</reference>
<dbReference type="InterPro" id="IPR021514">
    <property type="entry name" value="DUF3176"/>
</dbReference>
<evidence type="ECO:0000313" key="3">
    <source>
        <dbReference type="Proteomes" id="UP000091918"/>
    </source>
</evidence>
<protein>
    <submittedName>
        <fullName evidence="2">Uncharacterized protein</fullName>
    </submittedName>
</protein>
<sequence>MFPSSSYQSVPSKTSRDAWLSSTVHTWVEGPDAQFEDDRSRQNWYSRLVLDWWLWELGACVIGLLALVATIGMLAAYSGGRVPQLPENFTLNAIISILTTVVKVSTLFVVAASISQLKWLWLRDMRSLQDVQIFDDASRGPLGALYMIFYFRGGHLASLGALITILALALDPFMQQIIVYPVGVVYRESGEASVARTENVTYAAQGQKGLRMGAVLEQGIMNAIYNGDSAPKSEPSCPTGNCTWPVFHSIGVCTRCIDMADKVTLEGACTPGDFLDMEKNCTISFQHGVPIVNPYDGQHFLSYYPTNRWQFRGYYQPLFALGWLEIDYSTLTNTTPVARAMECMFTYCLERYNVSVAAGVSIIKTEPVHVASMHQQSGWNVTEPLLPINDKERATTFIVDYNAGHALWNGLILNLLGNATTSPESTDFFIPSNTFIGIARTIDDKAHMMNTIARSLTNSLLQPSNQTMTGVVGVPEKFIQVRWGWIALPTFIVIITMLFLCLVILGTKRHEVEIWKSSSLALLYHGLEKPVKDNAQFNRVSDMTRNAANVRVRLATSAADVWELQVDEGEVVNRGR</sequence>
<organism evidence="2 3">
    <name type="scientific">Emergomyces africanus</name>
    <dbReference type="NCBI Taxonomy" id="1955775"/>
    <lineage>
        <taxon>Eukaryota</taxon>
        <taxon>Fungi</taxon>
        <taxon>Dikarya</taxon>
        <taxon>Ascomycota</taxon>
        <taxon>Pezizomycotina</taxon>
        <taxon>Eurotiomycetes</taxon>
        <taxon>Eurotiomycetidae</taxon>
        <taxon>Onygenales</taxon>
        <taxon>Ajellomycetaceae</taxon>
        <taxon>Emergomyces</taxon>
    </lineage>
</organism>
<name>A0A1B7NYQ4_9EURO</name>
<feature type="transmembrane region" description="Helical" evidence="1">
    <location>
        <begin position="89"/>
        <end position="114"/>
    </location>
</feature>
<dbReference type="OrthoDB" id="5376804at2759"/>
<dbReference type="STRING" id="1658172.A0A1B7NYQ4"/>
<feature type="transmembrane region" description="Helical" evidence="1">
    <location>
        <begin position="149"/>
        <end position="170"/>
    </location>
</feature>
<proteinExistence type="predicted"/>
<keyword evidence="1" id="KW-0812">Transmembrane</keyword>
<gene>
    <name evidence="2" type="ORF">ACJ72_03756</name>
</gene>
<dbReference type="PANTHER" id="PTHR35394:SF5">
    <property type="entry name" value="DUF3176 DOMAIN-CONTAINING PROTEIN"/>
    <property type="match status" value="1"/>
</dbReference>
<dbReference type="PANTHER" id="PTHR35394">
    <property type="entry name" value="DUF3176 DOMAIN-CONTAINING PROTEIN"/>
    <property type="match status" value="1"/>
</dbReference>
<keyword evidence="1" id="KW-1133">Transmembrane helix</keyword>
<accession>A0A1B7NYQ4</accession>
<feature type="transmembrane region" description="Helical" evidence="1">
    <location>
        <begin position="52"/>
        <end position="77"/>
    </location>
</feature>
<feature type="transmembrane region" description="Helical" evidence="1">
    <location>
        <begin position="485"/>
        <end position="506"/>
    </location>
</feature>
<dbReference type="EMBL" id="LGUA01000389">
    <property type="protein sequence ID" value="OAX81902.1"/>
    <property type="molecule type" value="Genomic_DNA"/>
</dbReference>
<evidence type="ECO:0000313" key="2">
    <source>
        <dbReference type="EMBL" id="OAX81902.1"/>
    </source>
</evidence>
<evidence type="ECO:0000256" key="1">
    <source>
        <dbReference type="SAM" id="Phobius"/>
    </source>
</evidence>
<dbReference type="Proteomes" id="UP000091918">
    <property type="component" value="Unassembled WGS sequence"/>
</dbReference>
<comment type="caution">
    <text evidence="2">The sequence shown here is derived from an EMBL/GenBank/DDBJ whole genome shotgun (WGS) entry which is preliminary data.</text>
</comment>
<dbReference type="Pfam" id="PF11374">
    <property type="entry name" value="DUF3176"/>
    <property type="match status" value="1"/>
</dbReference>